<feature type="transmembrane region" description="Helical" evidence="1">
    <location>
        <begin position="156"/>
        <end position="173"/>
    </location>
</feature>
<protein>
    <submittedName>
        <fullName evidence="2">HupE/UreJ family protein</fullName>
    </submittedName>
</protein>
<feature type="transmembrane region" description="Helical" evidence="1">
    <location>
        <begin position="64"/>
        <end position="82"/>
    </location>
</feature>
<feature type="transmembrane region" description="Helical" evidence="1">
    <location>
        <begin position="128"/>
        <end position="147"/>
    </location>
</feature>
<dbReference type="EMBL" id="CP126114">
    <property type="protein sequence ID" value="WHY85668.1"/>
    <property type="molecule type" value="Genomic_DNA"/>
</dbReference>
<gene>
    <name evidence="2" type="ORF">QNH39_24175</name>
</gene>
<organism evidence="2 3">
    <name type="scientific">Neobacillus novalis</name>
    <dbReference type="NCBI Taxonomy" id="220687"/>
    <lineage>
        <taxon>Bacteria</taxon>
        <taxon>Bacillati</taxon>
        <taxon>Bacillota</taxon>
        <taxon>Bacilli</taxon>
        <taxon>Bacillales</taxon>
        <taxon>Bacillaceae</taxon>
        <taxon>Neobacillus</taxon>
    </lineage>
</organism>
<dbReference type="Proteomes" id="UP001178288">
    <property type="component" value="Chromosome"/>
</dbReference>
<evidence type="ECO:0000256" key="1">
    <source>
        <dbReference type="SAM" id="Phobius"/>
    </source>
</evidence>
<evidence type="ECO:0000313" key="3">
    <source>
        <dbReference type="Proteomes" id="UP001178288"/>
    </source>
</evidence>
<dbReference type="RefSeq" id="WP_066092492.1">
    <property type="nucleotide sequence ID" value="NZ_CP126114.1"/>
</dbReference>
<feature type="transmembrane region" description="Helical" evidence="1">
    <location>
        <begin position="89"/>
        <end position="108"/>
    </location>
</feature>
<evidence type="ECO:0000313" key="2">
    <source>
        <dbReference type="EMBL" id="WHY85668.1"/>
    </source>
</evidence>
<keyword evidence="1" id="KW-1133">Transmembrane helix</keyword>
<dbReference type="AlphaFoldDB" id="A0AA95MSB0"/>
<keyword evidence="1" id="KW-0812">Transmembrane</keyword>
<sequence length="178" mass="20157">MLSFFQLGMNHILSGYDHLLFLFSLLIARQTFKQYAAVITSFTIAHCLTLTLTVLNIINISPSIVEPAIALSICYVAIENIVRKEVRSRWIITFVFGLIHGMGFADLLKGMDLPAKNLAIDIFSFNLGIEFIQLAIVCVMLPLLYFVRRWKYSTRAVNVCSAVAFLLGGIWLTERLFF</sequence>
<keyword evidence="1" id="KW-0472">Membrane</keyword>
<keyword evidence="3" id="KW-1185">Reference proteome</keyword>
<accession>A0AA95MSB0</accession>
<dbReference type="KEGG" id="nnv:QNH39_24175"/>
<reference evidence="2" key="1">
    <citation type="submission" date="2023-05" db="EMBL/GenBank/DDBJ databases">
        <title>Comparative genomics of Bacillaceae isolates and their secondary metabolite potential.</title>
        <authorList>
            <person name="Song L."/>
            <person name="Nielsen L.J."/>
            <person name="Mohite O."/>
            <person name="Xu X."/>
            <person name="Weber T."/>
            <person name="Kovacs A.T."/>
        </authorList>
    </citation>
    <scope>NUCLEOTIDE SEQUENCE</scope>
    <source>
        <strain evidence="2">XLM17</strain>
    </source>
</reference>
<feature type="transmembrane region" description="Helical" evidence="1">
    <location>
        <begin position="12"/>
        <end position="28"/>
    </location>
</feature>
<dbReference type="InterPro" id="IPR032809">
    <property type="entry name" value="Put_HupE_UreJ"/>
</dbReference>
<feature type="transmembrane region" description="Helical" evidence="1">
    <location>
        <begin position="35"/>
        <end position="58"/>
    </location>
</feature>
<name>A0AA95MSB0_9BACI</name>
<dbReference type="Pfam" id="PF13795">
    <property type="entry name" value="HupE_UreJ_2"/>
    <property type="match status" value="1"/>
</dbReference>
<proteinExistence type="predicted"/>